<evidence type="ECO:0000313" key="3">
    <source>
        <dbReference type="Proteomes" id="UP000230551"/>
    </source>
</evidence>
<evidence type="ECO:0000256" key="1">
    <source>
        <dbReference type="SAM" id="MobiDB-lite"/>
    </source>
</evidence>
<reference evidence="2 3" key="1">
    <citation type="journal article" date="2017" name="Infect. Genet. Evol.">
        <title>The new phylogeny of the genus Mycobacterium: The old and the news.</title>
        <authorList>
            <person name="Tortoli E."/>
            <person name="Fedrizzi T."/>
            <person name="Meehan C.J."/>
            <person name="Trovato A."/>
            <person name="Grottola A."/>
            <person name="Giacobazzi E."/>
            <person name="Serpini G.F."/>
            <person name="Tagliazucchi S."/>
            <person name="Fabio A."/>
            <person name="Bettua C."/>
            <person name="Bertorelli R."/>
            <person name="Frascaro F."/>
            <person name="De Sanctis V."/>
            <person name="Pecorari M."/>
            <person name="Jousson O."/>
            <person name="Segata N."/>
            <person name="Cirillo D.M."/>
        </authorList>
    </citation>
    <scope>NUCLEOTIDE SEQUENCE [LARGE SCALE GENOMIC DNA]</scope>
    <source>
        <strain evidence="2 3">CIP1034565</strain>
    </source>
</reference>
<accession>A0A2G5PBB4</accession>
<organism evidence="2 3">
    <name type="scientific">Mycolicibacterium brumae</name>
    <dbReference type="NCBI Taxonomy" id="85968"/>
    <lineage>
        <taxon>Bacteria</taxon>
        <taxon>Bacillati</taxon>
        <taxon>Actinomycetota</taxon>
        <taxon>Actinomycetes</taxon>
        <taxon>Mycobacteriales</taxon>
        <taxon>Mycobacteriaceae</taxon>
        <taxon>Mycolicibacterium</taxon>
    </lineage>
</organism>
<feature type="region of interest" description="Disordered" evidence="1">
    <location>
        <begin position="1"/>
        <end position="73"/>
    </location>
</feature>
<name>A0A2G5PBB4_9MYCO</name>
<protein>
    <submittedName>
        <fullName evidence="2">Uncharacterized protein</fullName>
    </submittedName>
</protein>
<proteinExistence type="predicted"/>
<gene>
    <name evidence="2" type="ORF">CQY22_009875</name>
</gene>
<evidence type="ECO:0000313" key="2">
    <source>
        <dbReference type="EMBL" id="PIB75174.1"/>
    </source>
</evidence>
<feature type="compositionally biased region" description="Pro residues" evidence="1">
    <location>
        <begin position="64"/>
        <end position="73"/>
    </location>
</feature>
<keyword evidence="3" id="KW-1185">Reference proteome</keyword>
<feature type="non-terminal residue" evidence="2">
    <location>
        <position position="73"/>
    </location>
</feature>
<dbReference type="Proteomes" id="UP000230551">
    <property type="component" value="Unassembled WGS sequence"/>
</dbReference>
<sequence>MTTGTRPRARSPPPRPPAGNSGCRCAATSDPDCSTANVAHGHGPRCAVRRTRPAGTHSTHPTRSRPPIPHTRH</sequence>
<comment type="caution">
    <text evidence="2">The sequence shown here is derived from an EMBL/GenBank/DDBJ whole genome shotgun (WGS) entry which is preliminary data.</text>
</comment>
<dbReference type="AlphaFoldDB" id="A0A2G5PBB4"/>
<dbReference type="EMBL" id="PDCN02000011">
    <property type="protein sequence ID" value="PIB75174.1"/>
    <property type="molecule type" value="Genomic_DNA"/>
</dbReference>